<dbReference type="Proteomes" id="UP001217089">
    <property type="component" value="Unassembled WGS sequence"/>
</dbReference>
<evidence type="ECO:0000256" key="4">
    <source>
        <dbReference type="ARBA" id="ARBA00022679"/>
    </source>
</evidence>
<dbReference type="InterPro" id="IPR020598">
    <property type="entry name" value="rRNA_Ade_methylase_Trfase_N"/>
</dbReference>
<evidence type="ECO:0000256" key="3">
    <source>
        <dbReference type="ARBA" id="ARBA00022603"/>
    </source>
</evidence>
<keyword evidence="6 7" id="KW-0694">RNA-binding</keyword>
<protein>
    <recommendedName>
        <fullName evidence="8">rRNA adenine N(6)-methyltransferase</fullName>
        <ecNumber evidence="8">2.1.1.-</ecNumber>
    </recommendedName>
</protein>
<dbReference type="InterPro" id="IPR023165">
    <property type="entry name" value="rRNA_Ade_diMease-like_C"/>
</dbReference>
<evidence type="ECO:0000256" key="1">
    <source>
        <dbReference type="ARBA" id="ARBA00004173"/>
    </source>
</evidence>
<dbReference type="Gene3D" id="3.40.50.150">
    <property type="entry name" value="Vaccinia Virus protein VP39"/>
    <property type="match status" value="1"/>
</dbReference>
<dbReference type="InterPro" id="IPR001737">
    <property type="entry name" value="KsgA/Erm"/>
</dbReference>
<evidence type="ECO:0000259" key="10">
    <source>
        <dbReference type="SMART" id="SM00650"/>
    </source>
</evidence>
<dbReference type="PANTHER" id="PTHR11727:SF17">
    <property type="entry name" value="DIMETHYLADENOSINE TRANSFERASE 1, MITOCHONDRIAL"/>
    <property type="match status" value="1"/>
</dbReference>
<dbReference type="CDD" id="cd02440">
    <property type="entry name" value="AdoMet_MTases"/>
    <property type="match status" value="1"/>
</dbReference>
<keyword evidence="3 7" id="KW-0489">Methyltransferase</keyword>
<evidence type="ECO:0000256" key="9">
    <source>
        <dbReference type="SAM" id="Coils"/>
    </source>
</evidence>
<dbReference type="InterPro" id="IPR011530">
    <property type="entry name" value="rRNA_adenine_dimethylase"/>
</dbReference>
<comment type="subcellular location">
    <subcellularLocation>
        <location evidence="1">Mitochondrion</location>
    </subcellularLocation>
</comment>
<feature type="binding site" evidence="7">
    <location>
        <position position="133"/>
    </location>
    <ligand>
        <name>S-adenosyl-L-methionine</name>
        <dbReference type="ChEBI" id="CHEBI:59789"/>
    </ligand>
</feature>
<dbReference type="NCBIfam" id="TIGR00755">
    <property type="entry name" value="ksgA"/>
    <property type="match status" value="1"/>
</dbReference>
<keyword evidence="12" id="KW-1185">Reference proteome</keyword>
<feature type="binding site" evidence="7">
    <location>
        <position position="103"/>
    </location>
    <ligand>
        <name>S-adenosyl-L-methionine</name>
        <dbReference type="ChEBI" id="CHEBI:59789"/>
    </ligand>
</feature>
<keyword evidence="5 7" id="KW-0949">S-adenosyl-L-methionine</keyword>
<dbReference type="Gene3D" id="1.10.8.100">
    <property type="entry name" value="Ribosomal RNA adenine dimethylase-like, domain 2"/>
    <property type="match status" value="1"/>
</dbReference>
<dbReference type="Pfam" id="PF00398">
    <property type="entry name" value="RrnaAD"/>
    <property type="match status" value="1"/>
</dbReference>
<dbReference type="SUPFAM" id="SSF53335">
    <property type="entry name" value="S-adenosyl-L-methionine-dependent methyltransferases"/>
    <property type="match status" value="1"/>
</dbReference>
<feature type="binding site" evidence="7">
    <location>
        <position position="30"/>
    </location>
    <ligand>
        <name>S-adenosyl-L-methionine</name>
        <dbReference type="ChEBI" id="CHEBI:59789"/>
    </ligand>
</feature>
<keyword evidence="4 7" id="KW-0808">Transferase</keyword>
<dbReference type="EMBL" id="JARBDR010000813">
    <property type="protein sequence ID" value="KAJ8306204.1"/>
    <property type="molecule type" value="Genomic_DNA"/>
</dbReference>
<dbReference type="InterPro" id="IPR029063">
    <property type="entry name" value="SAM-dependent_MTases_sf"/>
</dbReference>
<feature type="domain" description="Ribosomal RNA adenine methylase transferase N-terminal" evidence="10">
    <location>
        <begin position="35"/>
        <end position="226"/>
    </location>
</feature>
<feature type="coiled-coil region" evidence="9">
    <location>
        <begin position="327"/>
        <end position="354"/>
    </location>
</feature>
<name>A0ABQ9ELW5_TEGGR</name>
<dbReference type="SMART" id="SM00650">
    <property type="entry name" value="rADc"/>
    <property type="match status" value="1"/>
</dbReference>
<keyword evidence="2 8" id="KW-0698">rRNA processing</keyword>
<keyword evidence="9" id="KW-0175">Coiled coil</keyword>
<dbReference type="PANTHER" id="PTHR11727">
    <property type="entry name" value="DIMETHYLADENOSINE TRANSFERASE"/>
    <property type="match status" value="1"/>
</dbReference>
<comment type="caution">
    <text evidence="11">The sequence shown here is derived from an EMBL/GenBank/DDBJ whole genome shotgun (WGS) entry which is preliminary data.</text>
</comment>
<feature type="binding site" evidence="7">
    <location>
        <position position="28"/>
    </location>
    <ligand>
        <name>S-adenosyl-L-methionine</name>
        <dbReference type="ChEBI" id="CHEBI:59789"/>
    </ligand>
</feature>
<evidence type="ECO:0000256" key="5">
    <source>
        <dbReference type="ARBA" id="ARBA00022691"/>
    </source>
</evidence>
<sequence length="356" mass="41378">MVDYLLMPTISDIIRLFKLRSQKKLSQNFLLDMNLTRKIVKCAGNIEGGYVCEVGPGPGGITRAILEKDVKQLNVIEKDQRFIPSLQILSDACDHKLKIYHGDVLDFDMEKLFTEAESQEWDKKSPNIHIIGNLPFNISTPLIIKYLEAISNRTGPWKYGRTKMTLTFQKEVAERMVATILNKRRSRLSIMCQHLCETHLKFVIPGTAFVPVPMIDVGVVHFVPLRTPMISQPFKIVEKVVGHVFHYRQKMIKHSVQTLFPLDMPELLEKMFAETCIDPETRPIQLSIEEFGRLCHVYAHICEQHPHIFDYDYRSKESLNEIKQFRLNRRLSRMHELQQELEKAEKDVTDKKSKFA</sequence>
<organism evidence="11 12">
    <name type="scientific">Tegillarca granosa</name>
    <name type="common">Malaysian cockle</name>
    <name type="synonym">Anadara granosa</name>
    <dbReference type="NCBI Taxonomy" id="220873"/>
    <lineage>
        <taxon>Eukaryota</taxon>
        <taxon>Metazoa</taxon>
        <taxon>Spiralia</taxon>
        <taxon>Lophotrochozoa</taxon>
        <taxon>Mollusca</taxon>
        <taxon>Bivalvia</taxon>
        <taxon>Autobranchia</taxon>
        <taxon>Pteriomorphia</taxon>
        <taxon>Arcoida</taxon>
        <taxon>Arcoidea</taxon>
        <taxon>Arcidae</taxon>
        <taxon>Tegillarca</taxon>
    </lineage>
</organism>
<comment type="similarity">
    <text evidence="7 8">Belongs to the class I-like SAM-binding methyltransferase superfamily. rRNA adenine N(6)-methyltransferase family.</text>
</comment>
<dbReference type="EC" id="2.1.1.-" evidence="8"/>
<dbReference type="PROSITE" id="PS51689">
    <property type="entry name" value="SAM_RNA_A_N6_MT"/>
    <property type="match status" value="1"/>
</dbReference>
<evidence type="ECO:0000313" key="12">
    <source>
        <dbReference type="Proteomes" id="UP001217089"/>
    </source>
</evidence>
<evidence type="ECO:0000256" key="2">
    <source>
        <dbReference type="ARBA" id="ARBA00022552"/>
    </source>
</evidence>
<accession>A0ABQ9ELW5</accession>
<proteinExistence type="inferred from homology"/>
<evidence type="ECO:0000256" key="8">
    <source>
        <dbReference type="RuleBase" id="RU362106"/>
    </source>
</evidence>
<gene>
    <name evidence="11" type="ORF">KUTeg_016749</name>
</gene>
<feature type="binding site" evidence="7">
    <location>
        <position position="55"/>
    </location>
    <ligand>
        <name>S-adenosyl-L-methionine</name>
        <dbReference type="ChEBI" id="CHEBI:59789"/>
    </ligand>
</feature>
<feature type="binding site" evidence="7">
    <location>
        <position position="77"/>
    </location>
    <ligand>
        <name>S-adenosyl-L-methionine</name>
        <dbReference type="ChEBI" id="CHEBI:59789"/>
    </ligand>
</feature>
<evidence type="ECO:0000256" key="7">
    <source>
        <dbReference type="PROSITE-ProRule" id="PRU01026"/>
    </source>
</evidence>
<evidence type="ECO:0000313" key="11">
    <source>
        <dbReference type="EMBL" id="KAJ8306204.1"/>
    </source>
</evidence>
<reference evidence="11 12" key="1">
    <citation type="submission" date="2022-12" db="EMBL/GenBank/DDBJ databases">
        <title>Chromosome-level genome of Tegillarca granosa.</title>
        <authorList>
            <person name="Kim J."/>
        </authorList>
    </citation>
    <scope>NUCLEOTIDE SEQUENCE [LARGE SCALE GENOMIC DNA]</scope>
    <source>
        <strain evidence="11">Teg-2019</strain>
        <tissue evidence="11">Adductor muscle</tissue>
    </source>
</reference>
<evidence type="ECO:0000256" key="6">
    <source>
        <dbReference type="ARBA" id="ARBA00022884"/>
    </source>
</evidence>